<proteinExistence type="inferred from homology"/>
<dbReference type="InterPro" id="IPR022684">
    <property type="entry name" value="Calpain_cysteine_protease"/>
</dbReference>
<gene>
    <name evidence="9" type="ORF">AB1Y20_003072</name>
</gene>
<feature type="region of interest" description="Disordered" evidence="7">
    <location>
        <begin position="1484"/>
        <end position="1505"/>
    </location>
</feature>
<comment type="caution">
    <text evidence="9">The sequence shown here is derived from an EMBL/GenBank/DDBJ whole genome shotgun (WGS) entry which is preliminary data.</text>
</comment>
<dbReference type="Proteomes" id="UP001515480">
    <property type="component" value="Unassembled WGS sequence"/>
</dbReference>
<dbReference type="InterPro" id="IPR001300">
    <property type="entry name" value="Peptidase_C2_calpain_cat"/>
</dbReference>
<evidence type="ECO:0000256" key="4">
    <source>
        <dbReference type="ARBA" id="ARBA00022807"/>
    </source>
</evidence>
<keyword evidence="3" id="KW-0378">Hydrolase</keyword>
<reference evidence="9 10" key="1">
    <citation type="journal article" date="2024" name="Science">
        <title>Giant polyketide synthase enzymes in the biosynthesis of giant marine polyether toxins.</title>
        <authorList>
            <person name="Fallon T.R."/>
            <person name="Shende V.V."/>
            <person name="Wierzbicki I.H."/>
            <person name="Pendleton A.L."/>
            <person name="Watervoot N.F."/>
            <person name="Auber R.P."/>
            <person name="Gonzalez D.J."/>
            <person name="Wisecaver J.H."/>
            <person name="Moore B.S."/>
        </authorList>
    </citation>
    <scope>NUCLEOTIDE SEQUENCE [LARGE SCALE GENOMIC DNA]</scope>
    <source>
        <strain evidence="9 10">12B1</strain>
    </source>
</reference>
<keyword evidence="4" id="KW-0788">Thiol protease</keyword>
<feature type="compositionally biased region" description="Low complexity" evidence="7">
    <location>
        <begin position="152"/>
        <end position="169"/>
    </location>
</feature>
<dbReference type="GO" id="GO:0004198">
    <property type="term" value="F:calcium-dependent cysteine-type endopeptidase activity"/>
    <property type="evidence" value="ECO:0007669"/>
    <property type="project" value="InterPro"/>
</dbReference>
<dbReference type="PRINTS" id="PR00704">
    <property type="entry name" value="CALPAIN"/>
</dbReference>
<organism evidence="9 10">
    <name type="scientific">Prymnesium parvum</name>
    <name type="common">Toxic golden alga</name>
    <dbReference type="NCBI Taxonomy" id="97485"/>
    <lineage>
        <taxon>Eukaryota</taxon>
        <taxon>Haptista</taxon>
        <taxon>Haptophyta</taxon>
        <taxon>Prymnesiophyceae</taxon>
        <taxon>Prymnesiales</taxon>
        <taxon>Prymnesiaceae</taxon>
        <taxon>Prymnesium</taxon>
    </lineage>
</organism>
<keyword evidence="10" id="KW-1185">Reference proteome</keyword>
<dbReference type="PANTHER" id="PTHR10183">
    <property type="entry name" value="CALPAIN"/>
    <property type="match status" value="1"/>
</dbReference>
<dbReference type="SMART" id="SM00720">
    <property type="entry name" value="calpain_III"/>
    <property type="match status" value="4"/>
</dbReference>
<sequence>MSGGCPKHASWPANPMFVLAPSAPCTFTIDLTQLPADGVNLVPIGFAVLLAQHGVPLRSPILAKQVMGKSKYKSVRTQSLKVDLQPVHTNRLFVVVPMTFEPGHLCDFELSVTTDPGLDFRFEPYSVAAAEPLATFNGAQARPAAAPPPRAVPSAPIKLPAAGADAPPALSNRAHEAAAADPELAAAIDHFQLQSKTSNSGFEDPAFALNASKGGSGRSSSSLLYLSGQPASDAPKVDSIWRLNQMGGKGDLLTFTPPTSMMVHRPTLNDVWLLSAIGMLCTRPDLLSHVLFHSEPSAGLHAMRFFKDGEWKTVVVDDMIPCHGKLKPIFSSNSEPRDGPVSILQKGLAKLYGCYEHLSTGRVGSALEDFTGGVSEKIYLRDGCTSVRGDLKQPGVSIASEVASGALWARLATLIKGSHLLGASFKPIYASRGGEAAMPVELEGNANGALIYPVLELREAQGQQFVRLRNPWRLVNGVQRAPEWRGAWSTSSPEWQSQPGLATSLGGRPRDGSFWMTFADFLHGFNKINVCRVFGAGWTVQRVHGAWTTEEAGGMLRAWPNSPWRRNPQYTVHASQRCTAVIGLSQQDAQTDANDASDIYPHAIGIFVLAGSEADGGDFKKVTAVEGEVVAASRLSFARQSSISIELEPTAGGYVIIPCTLEPFTFINFTVTVASTAPVAIARTPAATPGGVGWQEHKLRASWSVAKNTAGGCPNNEATWTNNPQFLINVVEAETRAVCVLCLDLDASESEAMLEEHEALTAEVVLAETEGRLEDAEAATRKAAALAPAMGFVVLRNPSGTALSGAFERAAPDVVAASKFLHGTQEVVAEVVFLEPGTYVLVASTFDASVEANFNIAFYSSSLPLTVSALNGGEVLAPGSGVSTRGGARPQGITPPSTAGSRALPRPLAKHDVGKVRSETEDDGKLGYEQRLELEEAARLEKWIENLPMMTIEGQPLSENVKKKKDALVAKALSYCERTGQKFEDSEFPSAPGTATGRQPQVYANGEPSANMPVVTQWLRPEEFIPLATDQHPIFYKNDYEADGLCQGGGLDNRWFISALNIVAANRIQLDRIFFGELDQTWIDNGFFVCKFYKDDPLSDDDWQVVLIDDRIPCDANGRPAFCHSQEPHVYWPMIIEKAYAKFCGSYEAMRGGTVTQGLEDLTGGVGYKFDLVKREKEWIPPKGETPDRLWDEMMEKMRTEHVVGCANNTKGQPRPQTTKKGIELNRAYAVVTGGQFEDYRLMRLRVPLNEFGVALEWNGKWADGSSAWNSRLRQMLHYSRDAEDGTFWMEYNDFCRHFNKVYMCRMLDDLWTRFTVKSRWMDETAGGCTNFISWRNNNQWLLNIHRPQTKLIIKLTQPDARKTAGNGRHYSNAIGFYILKGNEPNEAGDHKRRKLVLQDGDYEDGGDFVFVKEPRFTRQVITEYTFEEASDVPYILLPFMFEPGREALFKLTILSDDRDDDGIPDFGFQDVKPEDDWRRTTLNDSWSMGGSGNPLGTDKSAGGPVVAASPLLDNGEPEWCRNWQFQITLEQRSRCFVFLELLEVVTDMRTREGLQTEPDYKTVGFIVCKGRGNHIPLQGPTENLEVLATAELKKGDGVYLELGYLEPDEDRYVVIPYTDQPGVEHKYAITLYSDYDHVFEKINPRLNCEVCTNPNGIGRVQDQLETLSRGYGSLPFVGADFVRFEKIQLLKRISNKEQDLYYTGSNAPKQSGVAWAQDGEGVVTLAELEAYSRSLADYAQTAHAQYLAQLGKMEDRSAELREELEKALAEEKELEELLRSDSLYSEITEPTQTNHGGSRACVVQ</sequence>
<dbReference type="Gene3D" id="2.60.120.380">
    <property type="match status" value="5"/>
</dbReference>
<dbReference type="GO" id="GO:0006508">
    <property type="term" value="P:proteolysis"/>
    <property type="evidence" value="ECO:0007669"/>
    <property type="project" value="UniProtKB-KW"/>
</dbReference>
<feature type="region of interest" description="Disordered" evidence="7">
    <location>
        <begin position="140"/>
        <end position="178"/>
    </location>
</feature>
<feature type="region of interest" description="Disordered" evidence="7">
    <location>
        <begin position="1786"/>
        <end position="1805"/>
    </location>
</feature>
<feature type="domain" description="Calpain catalytic" evidence="8">
    <location>
        <begin position="201"/>
        <end position="534"/>
    </location>
</feature>
<dbReference type="PROSITE" id="PS50203">
    <property type="entry name" value="CALPAIN_CAT"/>
    <property type="match status" value="2"/>
</dbReference>
<dbReference type="CDD" id="cd00044">
    <property type="entry name" value="CysPc"/>
    <property type="match status" value="1"/>
</dbReference>
<feature type="compositionally biased region" description="Polar residues" evidence="7">
    <location>
        <begin position="1786"/>
        <end position="1797"/>
    </location>
</feature>
<evidence type="ECO:0000256" key="3">
    <source>
        <dbReference type="ARBA" id="ARBA00022801"/>
    </source>
</evidence>
<evidence type="ECO:0000313" key="10">
    <source>
        <dbReference type="Proteomes" id="UP001515480"/>
    </source>
</evidence>
<dbReference type="Pfam" id="PF00648">
    <property type="entry name" value="Peptidase_C2"/>
    <property type="match status" value="2"/>
</dbReference>
<feature type="region of interest" description="Disordered" evidence="7">
    <location>
        <begin position="880"/>
        <end position="922"/>
    </location>
</feature>
<dbReference type="PANTHER" id="PTHR10183:SF379">
    <property type="entry name" value="CALPAIN-5"/>
    <property type="match status" value="1"/>
</dbReference>
<dbReference type="Gene3D" id="3.90.70.10">
    <property type="entry name" value="Cysteine proteinases"/>
    <property type="match status" value="2"/>
</dbReference>
<comment type="similarity">
    <text evidence="1">Belongs to the peptidase C2 family.</text>
</comment>
<evidence type="ECO:0000256" key="5">
    <source>
        <dbReference type="PROSITE-ProRule" id="PRU00239"/>
    </source>
</evidence>
<dbReference type="InterPro" id="IPR038765">
    <property type="entry name" value="Papain-like_cys_pep_sf"/>
</dbReference>
<evidence type="ECO:0000256" key="2">
    <source>
        <dbReference type="ARBA" id="ARBA00022670"/>
    </source>
</evidence>
<dbReference type="SUPFAM" id="SSF54001">
    <property type="entry name" value="Cysteine proteinases"/>
    <property type="match status" value="2"/>
</dbReference>
<dbReference type="SMART" id="SM00230">
    <property type="entry name" value="CysPc"/>
    <property type="match status" value="2"/>
</dbReference>
<protein>
    <recommendedName>
        <fullName evidence="8">Calpain catalytic domain-containing protein</fullName>
    </recommendedName>
</protein>
<comment type="caution">
    <text evidence="5">Lacks conserved residue(s) required for the propagation of feature annotation.</text>
</comment>
<accession>A0AB34J9S4</accession>
<feature type="compositionally biased region" description="Basic and acidic residues" evidence="7">
    <location>
        <begin position="909"/>
        <end position="922"/>
    </location>
</feature>
<keyword evidence="2" id="KW-0645">Protease</keyword>
<evidence type="ECO:0000259" key="8">
    <source>
        <dbReference type="PROSITE" id="PS50203"/>
    </source>
</evidence>
<dbReference type="InterPro" id="IPR022682">
    <property type="entry name" value="Calpain_domain_III"/>
</dbReference>
<feature type="domain" description="Calpain catalytic" evidence="8">
    <location>
        <begin position="982"/>
        <end position="1308"/>
    </location>
</feature>
<feature type="coiled-coil region" evidence="6">
    <location>
        <begin position="1744"/>
        <end position="1782"/>
    </location>
</feature>
<dbReference type="EMBL" id="JBGBPQ010000010">
    <property type="protein sequence ID" value="KAL1518790.1"/>
    <property type="molecule type" value="Genomic_DNA"/>
</dbReference>
<dbReference type="InterPro" id="IPR036213">
    <property type="entry name" value="Calpain_III_sf"/>
</dbReference>
<dbReference type="InterPro" id="IPR022683">
    <property type="entry name" value="Calpain_III"/>
</dbReference>
<dbReference type="Pfam" id="PF01067">
    <property type="entry name" value="Calpain_III"/>
    <property type="match status" value="4"/>
</dbReference>
<evidence type="ECO:0000256" key="6">
    <source>
        <dbReference type="SAM" id="Coils"/>
    </source>
</evidence>
<evidence type="ECO:0000256" key="1">
    <source>
        <dbReference type="ARBA" id="ARBA00007623"/>
    </source>
</evidence>
<dbReference type="SUPFAM" id="SSF49758">
    <property type="entry name" value="Calpain large subunit, middle domain (domain III)"/>
    <property type="match status" value="5"/>
</dbReference>
<evidence type="ECO:0000256" key="7">
    <source>
        <dbReference type="SAM" id="MobiDB-lite"/>
    </source>
</evidence>
<evidence type="ECO:0000313" key="9">
    <source>
        <dbReference type="EMBL" id="KAL1518790.1"/>
    </source>
</evidence>
<name>A0AB34J9S4_PRYPA</name>
<keyword evidence="6" id="KW-0175">Coiled coil</keyword>